<protein>
    <submittedName>
        <fullName evidence="3">DivIC superfamily protein</fullName>
    </submittedName>
</protein>
<dbReference type="InterPro" id="IPR007060">
    <property type="entry name" value="FtsL/DivIC"/>
</dbReference>
<dbReference type="KEGG" id="bnm:BALAC2494_00234"/>
<dbReference type="EMBL" id="CP002915">
    <property type="protein sequence ID" value="AEK30467.1"/>
    <property type="molecule type" value="Genomic_DNA"/>
</dbReference>
<evidence type="ECO:0000313" key="3">
    <source>
        <dbReference type="EMBL" id="AEK30467.1"/>
    </source>
</evidence>
<accession>A0A806FGT3</accession>
<evidence type="ECO:0000256" key="2">
    <source>
        <dbReference type="SAM" id="Phobius"/>
    </source>
</evidence>
<feature type="compositionally biased region" description="Polar residues" evidence="1">
    <location>
        <begin position="158"/>
        <end position="173"/>
    </location>
</feature>
<feature type="compositionally biased region" description="Polar residues" evidence="1">
    <location>
        <begin position="125"/>
        <end position="139"/>
    </location>
</feature>
<keyword evidence="2" id="KW-0472">Membrane</keyword>
<proteinExistence type="predicted"/>
<reference evidence="3 4" key="1">
    <citation type="journal article" date="2011" name="J. Bacteriol.">
        <title>Genome Sequence of the Probiotic Strain Bifidobacterium animalis subsp. lactis CNCM I-2494.</title>
        <authorList>
            <person name="Chervaux C."/>
            <person name="Grimaldi C."/>
            <person name="Bolotin A."/>
            <person name="Quinquis B."/>
            <person name="Legrain-Raspaud S."/>
            <person name="van Hylckama Vlieg J.E."/>
            <person name="Denariaz G."/>
            <person name="Smokvina T."/>
        </authorList>
    </citation>
    <scope>NUCLEOTIDE SEQUENCE [LARGE SCALE GENOMIC DNA]</scope>
    <source>
        <strain evidence="3 4">CNCM I-2494</strain>
    </source>
</reference>
<sequence>MSKRPHVSKPQSAPSSSKKERTHTKGANTGPIAFFIALFVIAVGSIQIISAFHTYAINLSELNSLKKQEAVLAAQKKDLENDIARWDDPAYVTAQARERLGYVFPGEQAIKVEHPEAVSGEQPKSDANANTETGQSNLPWYSELAYSFKESDARKPDATNNGNTAESRQQNDPDATAGTDAPQDGGSAGQ</sequence>
<feature type="region of interest" description="Disordered" evidence="1">
    <location>
        <begin position="114"/>
        <end position="190"/>
    </location>
</feature>
<dbReference type="AlphaFoldDB" id="A0A806FGT3"/>
<dbReference type="RefSeq" id="WP_004217716.1">
    <property type="nucleotide sequence ID" value="NC_017215.1"/>
</dbReference>
<organism evidence="3 4">
    <name type="scientific">Bifidobacterium animalis subsp. lactis CNCM I-2494</name>
    <dbReference type="NCBI Taxonomy" id="1042403"/>
    <lineage>
        <taxon>Bacteria</taxon>
        <taxon>Bacillati</taxon>
        <taxon>Actinomycetota</taxon>
        <taxon>Actinomycetes</taxon>
        <taxon>Bifidobacteriales</taxon>
        <taxon>Bifidobacteriaceae</taxon>
        <taxon>Bifidobacterium</taxon>
    </lineage>
</organism>
<dbReference type="Pfam" id="PF04977">
    <property type="entry name" value="DivIC"/>
    <property type="match status" value="1"/>
</dbReference>
<keyword evidence="2" id="KW-1133">Transmembrane helix</keyword>
<evidence type="ECO:0000256" key="1">
    <source>
        <dbReference type="SAM" id="MobiDB-lite"/>
    </source>
</evidence>
<dbReference type="GeneID" id="29696650"/>
<evidence type="ECO:0000313" key="4">
    <source>
        <dbReference type="Proteomes" id="UP000008394"/>
    </source>
</evidence>
<gene>
    <name evidence="3" type="ORF">BALAC2494_00234</name>
</gene>
<feature type="region of interest" description="Disordered" evidence="1">
    <location>
        <begin position="1"/>
        <end position="25"/>
    </location>
</feature>
<keyword evidence="2" id="KW-0812">Transmembrane</keyword>
<name>A0A806FGT3_BIFAN</name>
<feature type="transmembrane region" description="Helical" evidence="2">
    <location>
        <begin position="32"/>
        <end position="57"/>
    </location>
</feature>
<dbReference type="Proteomes" id="UP000008394">
    <property type="component" value="Chromosome"/>
</dbReference>